<feature type="compositionally biased region" description="Polar residues" evidence="1">
    <location>
        <begin position="59"/>
        <end position="73"/>
    </location>
</feature>
<dbReference type="VEuPathDB" id="FungiDB:PYU1_G002601"/>
<accession>K3WCB3</accession>
<sequence length="913" mass="101503">MVVPPLTDVSDAAIQAGIPTHESNPRAALSSVIGENPTGLSPLSDAAAAPKQLSHEDGSGSQITPTFDETPTQQGNQVMKLPAEDSTLEPKSMNRPAWCNRIPLLSTTAFFHVFGLLGGPMIVTLVLSAGSTFLLAYIQLYPTKLVNSVMNTGSFDNGEFWLLPYPEDAIVVAAVTLLILFGLGYVGLIVLMLFGRRLQWVKKMFCHRTTTQGQRGTNPWFVKLRQVLRLMRSGDLCEADQPSSLPHFPTEPSGAEALKPSKQDATAHRDTSASAGKYRQVYSAALDLPKLIFQSTTLVTYLREGFPTPLIYFYSHLLLLSWVFTAYRYQRFQSDHNMIITRLFYLFDLFFAVFAPLVVLGYSIYVFDFDRVEQAIKVSTLGSTTFDSTARLYGDPVTIAVFRVAFHYLQFSSGGSLFVKSALNALSLYKWNKIIRILNEAEVRTRVTAREHTQIQPTVGHRDHDTSEPMVASKKSAIWKSTAWKSAIWKSAIWKSAIWKRETPTRILASLFFITGAVIHIYSIVAVHSSKSLCAAYPKCAVVSYQWNINYDDCTCLVFVDRDLAPTTFSKWLDPPDTTANLARLAAAGELRIIQIINRALTELPIELCRCHHLEQLILLYTKLPVVPDWANQLHKLEYLISKRFHAKQLTYYHPISYRYATFGILHLGCISKVPEIPALSKLHHLRYLAIAVAHSVTEYPSFEGLDSVMTLHLIDGLHVDTLPTFTPLKELTEMTMTSRNSACCNGYVTGVCDLSDFQCLPRADEPVVTCTSARMSEADHTFLSSIDTVLCERNVTLDIKSYAATLYSTDTLCGGVKYKACTLGSASGICYNARMQVISCIPNPNFIAMREALIAQNAGDPCDPDVEAWLGCTAKTYLLLNTTPRRFTALLAPLSVSWPWGCVMPIGGHLSR</sequence>
<organism evidence="4 5">
    <name type="scientific">Globisporangium ultimum (strain ATCC 200006 / CBS 805.95 / DAOM BR144)</name>
    <name type="common">Pythium ultimum</name>
    <dbReference type="NCBI Taxonomy" id="431595"/>
    <lineage>
        <taxon>Eukaryota</taxon>
        <taxon>Sar</taxon>
        <taxon>Stramenopiles</taxon>
        <taxon>Oomycota</taxon>
        <taxon>Peronosporomycetes</taxon>
        <taxon>Pythiales</taxon>
        <taxon>Pythiaceae</taxon>
        <taxon>Globisporangium</taxon>
    </lineage>
</organism>
<feature type="region of interest" description="Disordered" evidence="1">
    <location>
        <begin position="238"/>
        <end position="264"/>
    </location>
</feature>
<dbReference type="OMA" id="REHYFTA"/>
<protein>
    <recommendedName>
        <fullName evidence="3">WLGC domain-containing protein</fullName>
    </recommendedName>
</protein>
<dbReference type="Gene3D" id="3.80.10.10">
    <property type="entry name" value="Ribonuclease Inhibitor"/>
    <property type="match status" value="1"/>
</dbReference>
<dbReference type="SUPFAM" id="SSF52058">
    <property type="entry name" value="L domain-like"/>
    <property type="match status" value="1"/>
</dbReference>
<reference evidence="5" key="1">
    <citation type="journal article" date="2010" name="Genome Biol.">
        <title>Genome sequence of the necrotrophic plant pathogen Pythium ultimum reveals original pathogenicity mechanisms and effector repertoire.</title>
        <authorList>
            <person name="Levesque C.A."/>
            <person name="Brouwer H."/>
            <person name="Cano L."/>
            <person name="Hamilton J.P."/>
            <person name="Holt C."/>
            <person name="Huitema E."/>
            <person name="Raffaele S."/>
            <person name="Robideau G.P."/>
            <person name="Thines M."/>
            <person name="Win J."/>
            <person name="Zerillo M.M."/>
            <person name="Beakes G.W."/>
            <person name="Boore J.L."/>
            <person name="Busam D."/>
            <person name="Dumas B."/>
            <person name="Ferriera S."/>
            <person name="Fuerstenberg S.I."/>
            <person name="Gachon C.M."/>
            <person name="Gaulin E."/>
            <person name="Govers F."/>
            <person name="Grenville-Briggs L."/>
            <person name="Horner N."/>
            <person name="Hostetler J."/>
            <person name="Jiang R.H."/>
            <person name="Johnson J."/>
            <person name="Krajaejun T."/>
            <person name="Lin H."/>
            <person name="Meijer H.J."/>
            <person name="Moore B."/>
            <person name="Morris P."/>
            <person name="Phuntmart V."/>
            <person name="Puiu D."/>
            <person name="Shetty J."/>
            <person name="Stajich J.E."/>
            <person name="Tripathy S."/>
            <person name="Wawra S."/>
            <person name="van West P."/>
            <person name="Whitty B.R."/>
            <person name="Coutinho P.M."/>
            <person name="Henrissat B."/>
            <person name="Martin F."/>
            <person name="Thomas P.D."/>
            <person name="Tyler B.M."/>
            <person name="De Vries R.P."/>
            <person name="Kamoun S."/>
            <person name="Yandell M."/>
            <person name="Tisserat N."/>
            <person name="Buell C.R."/>
        </authorList>
    </citation>
    <scope>NUCLEOTIDE SEQUENCE</scope>
    <source>
        <strain evidence="5">DAOM:BR144</strain>
    </source>
</reference>
<feature type="transmembrane region" description="Helical" evidence="2">
    <location>
        <begin position="169"/>
        <end position="194"/>
    </location>
</feature>
<reference evidence="5" key="2">
    <citation type="submission" date="2010-04" db="EMBL/GenBank/DDBJ databases">
        <authorList>
            <person name="Buell R."/>
            <person name="Hamilton J."/>
            <person name="Hostetler J."/>
        </authorList>
    </citation>
    <scope>NUCLEOTIDE SEQUENCE [LARGE SCALE GENOMIC DNA]</scope>
    <source>
        <strain evidence="5">DAOM:BR144</strain>
    </source>
</reference>
<evidence type="ECO:0000259" key="3">
    <source>
        <dbReference type="Pfam" id="PF26605"/>
    </source>
</evidence>
<feature type="transmembrane region" description="Helical" evidence="2">
    <location>
        <begin position="507"/>
        <end position="525"/>
    </location>
</feature>
<evidence type="ECO:0000313" key="5">
    <source>
        <dbReference type="Proteomes" id="UP000019132"/>
    </source>
</evidence>
<dbReference type="HOGENOM" id="CLU_015143_1_0_1"/>
<keyword evidence="5" id="KW-1185">Reference proteome</keyword>
<dbReference type="Proteomes" id="UP000019132">
    <property type="component" value="Unassembled WGS sequence"/>
</dbReference>
<dbReference type="InParanoid" id="K3WCB3"/>
<dbReference type="InterPro" id="IPR032675">
    <property type="entry name" value="LRR_dom_sf"/>
</dbReference>
<evidence type="ECO:0000256" key="2">
    <source>
        <dbReference type="SAM" id="Phobius"/>
    </source>
</evidence>
<feature type="transmembrane region" description="Helical" evidence="2">
    <location>
        <begin position="310"/>
        <end position="329"/>
    </location>
</feature>
<dbReference type="InterPro" id="IPR058256">
    <property type="entry name" value="WLGC"/>
</dbReference>
<keyword evidence="2" id="KW-0812">Transmembrane</keyword>
<reference evidence="4" key="3">
    <citation type="submission" date="2014-11" db="UniProtKB">
        <authorList>
            <consortium name="EnsemblProtists"/>
        </authorList>
    </citation>
    <scope>IDENTIFICATION</scope>
    <source>
        <strain evidence="4">DAOM BR144</strain>
    </source>
</reference>
<feature type="region of interest" description="Disordered" evidence="1">
    <location>
        <begin position="40"/>
        <end position="73"/>
    </location>
</feature>
<evidence type="ECO:0000313" key="4">
    <source>
        <dbReference type="EnsemblProtists" id="PYU1_T002604"/>
    </source>
</evidence>
<feature type="transmembrane region" description="Helical" evidence="2">
    <location>
        <begin position="349"/>
        <end position="367"/>
    </location>
</feature>
<feature type="transmembrane region" description="Helical" evidence="2">
    <location>
        <begin position="110"/>
        <end position="138"/>
    </location>
</feature>
<name>K3WCB3_GLOUD</name>
<dbReference type="eggNOG" id="ENOG502SMEK">
    <property type="taxonomic scope" value="Eukaryota"/>
</dbReference>
<dbReference type="AlphaFoldDB" id="K3WCB3"/>
<proteinExistence type="predicted"/>
<dbReference type="EnsemblProtists" id="PYU1_T002604">
    <property type="protein sequence ID" value="PYU1_T002604"/>
    <property type="gene ID" value="PYU1_G002601"/>
</dbReference>
<feature type="domain" description="WLGC" evidence="3">
    <location>
        <begin position="810"/>
        <end position="874"/>
    </location>
</feature>
<keyword evidence="2" id="KW-1133">Transmembrane helix</keyword>
<dbReference type="Pfam" id="PF26605">
    <property type="entry name" value="WLGC"/>
    <property type="match status" value="1"/>
</dbReference>
<evidence type="ECO:0000256" key="1">
    <source>
        <dbReference type="SAM" id="MobiDB-lite"/>
    </source>
</evidence>
<keyword evidence="2" id="KW-0472">Membrane</keyword>